<keyword evidence="2" id="KW-1185">Reference proteome</keyword>
<evidence type="ECO:0000313" key="2">
    <source>
        <dbReference type="Proteomes" id="UP000248555"/>
    </source>
</evidence>
<gene>
    <name evidence="1" type="ORF">B0I26_10737</name>
</gene>
<dbReference type="Proteomes" id="UP000248555">
    <property type="component" value="Unassembled WGS sequence"/>
</dbReference>
<organism evidence="1 2">
    <name type="scientific">Paranoxybacillus vitaminiphilus</name>
    <dbReference type="NCBI Taxonomy" id="581036"/>
    <lineage>
        <taxon>Bacteria</taxon>
        <taxon>Bacillati</taxon>
        <taxon>Bacillota</taxon>
        <taxon>Bacilli</taxon>
        <taxon>Bacillales</taxon>
        <taxon>Anoxybacillaceae</taxon>
        <taxon>Paranoxybacillus</taxon>
    </lineage>
</organism>
<comment type="caution">
    <text evidence="1">The sequence shown here is derived from an EMBL/GenBank/DDBJ whole genome shotgun (WGS) entry which is preliminary data.</text>
</comment>
<accession>A0A327YDM3</accession>
<reference evidence="1 2" key="1">
    <citation type="submission" date="2018-06" db="EMBL/GenBank/DDBJ databases">
        <title>Genomic Encyclopedia of Type Strains, Phase III (KMG-III): the genomes of soil and plant-associated and newly described type strains.</title>
        <authorList>
            <person name="Whitman W."/>
        </authorList>
    </citation>
    <scope>NUCLEOTIDE SEQUENCE [LARGE SCALE GENOMIC DNA]</scope>
    <source>
        <strain evidence="1 2">CGMCC 1.8979</strain>
    </source>
</reference>
<dbReference type="AlphaFoldDB" id="A0A327YDM3"/>
<protein>
    <submittedName>
        <fullName evidence="1">Uncharacterized protein</fullName>
    </submittedName>
</protein>
<sequence length="38" mass="4634">MERLFPRRFFISQKLTRKKLQKSVGQTANDFVYISEDR</sequence>
<dbReference type="EMBL" id="QLMH01000007">
    <property type="protein sequence ID" value="RAK19120.1"/>
    <property type="molecule type" value="Genomic_DNA"/>
</dbReference>
<name>A0A327YDM3_9BACL</name>
<evidence type="ECO:0000313" key="1">
    <source>
        <dbReference type="EMBL" id="RAK19120.1"/>
    </source>
</evidence>
<proteinExistence type="predicted"/>